<feature type="transmembrane region" description="Helical" evidence="6">
    <location>
        <begin position="791"/>
        <end position="810"/>
    </location>
</feature>
<dbReference type="Gene3D" id="1.25.10.10">
    <property type="entry name" value="Leucine-rich Repeat Variant"/>
    <property type="match status" value="2"/>
</dbReference>
<dbReference type="EMBL" id="CAWUPB010001108">
    <property type="protein sequence ID" value="CAK7337885.1"/>
    <property type="molecule type" value="Genomic_DNA"/>
</dbReference>
<evidence type="ECO:0000256" key="5">
    <source>
        <dbReference type="ARBA" id="ARBA00022927"/>
    </source>
</evidence>
<gene>
    <name evidence="7" type="ORF">DCAF_LOCUS12925</name>
</gene>
<proteinExistence type="predicted"/>
<evidence type="ECO:0000256" key="3">
    <source>
        <dbReference type="ARBA" id="ARBA00022490"/>
    </source>
</evidence>
<evidence type="ECO:0000313" key="7">
    <source>
        <dbReference type="EMBL" id="CAK7337885.1"/>
    </source>
</evidence>
<feature type="transmembrane region" description="Helical" evidence="6">
    <location>
        <begin position="733"/>
        <end position="755"/>
    </location>
</feature>
<keyword evidence="8" id="KW-1185">Reference proteome</keyword>
<dbReference type="SUPFAM" id="SSF48371">
    <property type="entry name" value="ARM repeat"/>
    <property type="match status" value="2"/>
</dbReference>
<dbReference type="InterPro" id="IPR016024">
    <property type="entry name" value="ARM-type_fold"/>
</dbReference>
<keyword evidence="6" id="KW-0812">Transmembrane</keyword>
<keyword evidence="5" id="KW-0653">Protein transport</keyword>
<sequence>MTEATTAVALEIFKGLLSDAFWPEFFKPLLLELKKDHNSLLIVPVLRELLSQFKPHYMPEDDWPEFTTVLYDNLDSGKEDVLELVLSVINKSFIDGAEKRFEQSLETLCDKLKKILSSSEVSLKVKEAAVEASFSCILRLKNPVNDEFLQDLLRKVMNAVFFNGEIMFDVSQEEYARLILDQLVALARTEAWFLRNQIAKVLKFMFSIMENPEYEERTRFLAIECVLVLTEDKRGCGILVNTGDLHIKRMLSLLLSLIATINENVALDNCDDMDLAQLRFVGQGMKSMARFSQALGGRFLLEGFPQPFESCFSSEAWQRRRAAISSLTIIAKNCSKALKSKVDLVANPVMKMVDDMHHRVRWGAMYAVEEFSKHLHPEFQNHYHQKVLPVLTKSMDDFSDSNIQVQAAMATYYFVEDCTSNMLEPHLDEIISKLLRCLQKGKQLLKQWALSALAAIAKSSQDQFLKYYRAVMPYLKVVMMKAKGESNGMLLSATVACITVVWTVVGKEKFGDDTQQVVELLVSAPISNLEIHDPMRIERLKLTLPDDANIEEPDESMIQIKAETLVEKATACVLLRNCVAELKEGIDLWIAEVAETLVPLLSFYQHDEVRIAAVLAMPEILKSSKAAREKNHFQKSRFEKLCYDVIPALVEALDKEEVIKISAVILDSLEDCLEISGPILNTDQIKRFLDVIMDVLRTSISISEDEESLEQGERVSKKVCSSITVHWIIDSDAAWLALIYIRTLWLVLFLTPYLFLEKVADQHAVGVSCLESNICIRIRGFNVIPFLIEKLVGIIIFSILLKVVLLNHIIRVNDKTLKERKIALKIFTDVVEEFREEAFKFCESKLLLLFKACKDDEPEVQEVVAHGIGVAAAFGGSIFKPLVGEALSALNTSLGHPMAFHRDYILAHDAAISALGEIYLFHKDRINATEVFRTWLSHLPIKNNIVEAKIAHDLLCSVVDMSKEKLLFQDFAYLPKIVAIFAEILWADDDTLATEETVNRVINQLRDFKSRLPSNFWSSILSSLEPSRQNILKLSLSS</sequence>
<organism evidence="7 8">
    <name type="scientific">Dovyalis caffra</name>
    <dbReference type="NCBI Taxonomy" id="77055"/>
    <lineage>
        <taxon>Eukaryota</taxon>
        <taxon>Viridiplantae</taxon>
        <taxon>Streptophyta</taxon>
        <taxon>Embryophyta</taxon>
        <taxon>Tracheophyta</taxon>
        <taxon>Spermatophyta</taxon>
        <taxon>Magnoliopsida</taxon>
        <taxon>eudicotyledons</taxon>
        <taxon>Gunneridae</taxon>
        <taxon>Pentapetalae</taxon>
        <taxon>rosids</taxon>
        <taxon>fabids</taxon>
        <taxon>Malpighiales</taxon>
        <taxon>Salicaceae</taxon>
        <taxon>Flacourtieae</taxon>
        <taxon>Dovyalis</taxon>
    </lineage>
</organism>
<keyword evidence="2" id="KW-0813">Transport</keyword>
<keyword evidence="3" id="KW-0963">Cytoplasm</keyword>
<evidence type="ECO:0000256" key="4">
    <source>
        <dbReference type="ARBA" id="ARBA00022737"/>
    </source>
</evidence>
<dbReference type="AlphaFoldDB" id="A0AAV1RPT1"/>
<evidence type="ECO:0000313" key="8">
    <source>
        <dbReference type="Proteomes" id="UP001314170"/>
    </source>
</evidence>
<comment type="subcellular location">
    <subcellularLocation>
        <location evidence="1">Cytoplasm</location>
    </subcellularLocation>
</comment>
<keyword evidence="4" id="KW-0677">Repeat</keyword>
<accession>A0AAV1RPT1</accession>
<dbReference type="InterPro" id="IPR011989">
    <property type="entry name" value="ARM-like"/>
</dbReference>
<feature type="transmembrane region" description="Helical" evidence="6">
    <location>
        <begin position="488"/>
        <end position="505"/>
    </location>
</feature>
<comment type="caution">
    <text evidence="7">The sequence shown here is derived from an EMBL/GenBank/DDBJ whole genome shotgun (WGS) entry which is preliminary data.</text>
</comment>
<protein>
    <submittedName>
        <fullName evidence="7">Uncharacterized protein</fullName>
    </submittedName>
</protein>
<evidence type="ECO:0000256" key="1">
    <source>
        <dbReference type="ARBA" id="ARBA00004496"/>
    </source>
</evidence>
<keyword evidence="6" id="KW-1133">Transmembrane helix</keyword>
<evidence type="ECO:0000256" key="6">
    <source>
        <dbReference type="SAM" id="Phobius"/>
    </source>
</evidence>
<name>A0AAV1RPT1_9ROSI</name>
<dbReference type="InterPro" id="IPR040122">
    <property type="entry name" value="Importin_beta"/>
</dbReference>
<dbReference type="GO" id="GO:0005737">
    <property type="term" value="C:cytoplasm"/>
    <property type="evidence" value="ECO:0007669"/>
    <property type="project" value="UniProtKB-SubCell"/>
</dbReference>
<evidence type="ECO:0000256" key="2">
    <source>
        <dbReference type="ARBA" id="ARBA00022448"/>
    </source>
</evidence>
<dbReference type="GO" id="GO:0006606">
    <property type="term" value="P:protein import into nucleus"/>
    <property type="evidence" value="ECO:0007669"/>
    <property type="project" value="InterPro"/>
</dbReference>
<keyword evidence="6" id="KW-0472">Membrane</keyword>
<dbReference type="PANTHER" id="PTHR10527">
    <property type="entry name" value="IMPORTIN BETA"/>
    <property type="match status" value="1"/>
</dbReference>
<reference evidence="7 8" key="1">
    <citation type="submission" date="2024-01" db="EMBL/GenBank/DDBJ databases">
        <authorList>
            <person name="Waweru B."/>
        </authorList>
    </citation>
    <scope>NUCLEOTIDE SEQUENCE [LARGE SCALE GENOMIC DNA]</scope>
</reference>
<dbReference type="Proteomes" id="UP001314170">
    <property type="component" value="Unassembled WGS sequence"/>
</dbReference>